<accession>A0AAV7PS95</accession>
<protein>
    <submittedName>
        <fullName evidence="2">Uncharacterized protein</fullName>
    </submittedName>
</protein>
<reference evidence="2" key="1">
    <citation type="journal article" date="2022" name="bioRxiv">
        <title>Sequencing and chromosome-scale assembly of the giantPleurodeles waltlgenome.</title>
        <authorList>
            <person name="Brown T."/>
            <person name="Elewa A."/>
            <person name="Iarovenko S."/>
            <person name="Subramanian E."/>
            <person name="Araus A.J."/>
            <person name="Petzold A."/>
            <person name="Susuki M."/>
            <person name="Suzuki K.-i.T."/>
            <person name="Hayashi T."/>
            <person name="Toyoda A."/>
            <person name="Oliveira C."/>
            <person name="Osipova E."/>
            <person name="Leigh N.D."/>
            <person name="Simon A."/>
            <person name="Yun M.H."/>
        </authorList>
    </citation>
    <scope>NUCLEOTIDE SEQUENCE</scope>
    <source>
        <strain evidence="2">20211129_DDA</strain>
        <tissue evidence="2">Liver</tissue>
    </source>
</reference>
<evidence type="ECO:0000256" key="1">
    <source>
        <dbReference type="SAM" id="MobiDB-lite"/>
    </source>
</evidence>
<dbReference type="Proteomes" id="UP001066276">
    <property type="component" value="Chromosome 7"/>
</dbReference>
<comment type="caution">
    <text evidence="2">The sequence shown here is derived from an EMBL/GenBank/DDBJ whole genome shotgun (WGS) entry which is preliminary data.</text>
</comment>
<proteinExistence type="predicted"/>
<feature type="region of interest" description="Disordered" evidence="1">
    <location>
        <begin position="235"/>
        <end position="258"/>
    </location>
</feature>
<name>A0AAV7PS95_PLEWA</name>
<feature type="non-terminal residue" evidence="2">
    <location>
        <position position="258"/>
    </location>
</feature>
<evidence type="ECO:0000313" key="3">
    <source>
        <dbReference type="Proteomes" id="UP001066276"/>
    </source>
</evidence>
<gene>
    <name evidence="2" type="ORF">NDU88_009264</name>
</gene>
<dbReference type="AlphaFoldDB" id="A0AAV7PS95"/>
<evidence type="ECO:0000313" key="2">
    <source>
        <dbReference type="EMBL" id="KAJ1130920.1"/>
    </source>
</evidence>
<organism evidence="2 3">
    <name type="scientific">Pleurodeles waltl</name>
    <name type="common">Iberian ribbed newt</name>
    <dbReference type="NCBI Taxonomy" id="8319"/>
    <lineage>
        <taxon>Eukaryota</taxon>
        <taxon>Metazoa</taxon>
        <taxon>Chordata</taxon>
        <taxon>Craniata</taxon>
        <taxon>Vertebrata</taxon>
        <taxon>Euteleostomi</taxon>
        <taxon>Amphibia</taxon>
        <taxon>Batrachia</taxon>
        <taxon>Caudata</taxon>
        <taxon>Salamandroidea</taxon>
        <taxon>Salamandridae</taxon>
        <taxon>Pleurodelinae</taxon>
        <taxon>Pleurodeles</taxon>
    </lineage>
</organism>
<feature type="non-terminal residue" evidence="2">
    <location>
        <position position="1"/>
    </location>
</feature>
<dbReference type="EMBL" id="JANPWB010000011">
    <property type="protein sequence ID" value="KAJ1130920.1"/>
    <property type="molecule type" value="Genomic_DNA"/>
</dbReference>
<sequence length="258" mass="28988">PEDIVHPRSSLWLPPPEVADYVESHIRHSFDKDVRSRLRSECPRPDFPYKVTETPELDPTLVTFLKKSAEDLKKGIDRVCRGCQDKLLDVSGPLTKILELAFQAKESGEAINPDVLVVWAQRALCFLGNANCAISLERRRSVLMKLDPKLADLATSESGPVARGLLSGSPFIKELSKFVATYASLDMAQESIRRVLRPLFRGAGRYRGRAFGRFNQQSPQPGYCHQGRGGFQEYDSSSSTFYPSRPRSGQSRFRRGRS</sequence>
<keyword evidence="3" id="KW-1185">Reference proteome</keyword>